<proteinExistence type="inferred from homology"/>
<dbReference type="SUPFAM" id="SSF75304">
    <property type="entry name" value="Amidase signature (AS) enzymes"/>
    <property type="match status" value="1"/>
</dbReference>
<evidence type="ECO:0000259" key="7">
    <source>
        <dbReference type="Pfam" id="PF01425"/>
    </source>
</evidence>
<dbReference type="PANTHER" id="PTHR11895">
    <property type="entry name" value="TRANSAMIDASE"/>
    <property type="match status" value="1"/>
</dbReference>
<dbReference type="Proteomes" id="UP000824179">
    <property type="component" value="Unassembled WGS sequence"/>
</dbReference>
<reference evidence="8" key="1">
    <citation type="submission" date="2020-10" db="EMBL/GenBank/DDBJ databases">
        <authorList>
            <person name="Gilroy R."/>
        </authorList>
    </citation>
    <scope>NUCLEOTIDE SEQUENCE</scope>
    <source>
        <strain evidence="8">ChiW25-3613</strain>
    </source>
</reference>
<dbReference type="InterPro" id="IPR036928">
    <property type="entry name" value="AS_sf"/>
</dbReference>
<dbReference type="EMBL" id="DVHB01000073">
    <property type="protein sequence ID" value="HIR39557.1"/>
    <property type="molecule type" value="Genomic_DNA"/>
</dbReference>
<dbReference type="InterPro" id="IPR004412">
    <property type="entry name" value="GatA"/>
</dbReference>
<dbReference type="GO" id="GO:0030956">
    <property type="term" value="C:glutamyl-tRNA(Gln) amidotransferase complex"/>
    <property type="evidence" value="ECO:0007669"/>
    <property type="project" value="InterPro"/>
</dbReference>
<dbReference type="Gene3D" id="3.90.1300.10">
    <property type="entry name" value="Amidase signature (AS) domain"/>
    <property type="match status" value="1"/>
</dbReference>
<evidence type="ECO:0000256" key="3">
    <source>
        <dbReference type="ARBA" id="ARBA00022840"/>
    </source>
</evidence>
<comment type="subunit">
    <text evidence="6">Heterotrimer of A, B and C subunits.</text>
</comment>
<feature type="active site" description="Charge relay system" evidence="6">
    <location>
        <position position="75"/>
    </location>
</feature>
<sequence>MSGKIKMLSDMLKSGKISSEELTRRYISRIERLNPSLNAYVSQTFDEALKAAARADILIREGRATSLTGIPMALKDNICSDGQLTTCCSKILQGFRPYYSATVWEKLSAQGAVMLGKTNMDEFAMGSASETSFYGAPKNPVDISRVTGGSSGGSAAAVKADMAAYALGSDTGGSIRQPASFCGVVGFKPTYGAVSRYGLIAYASSLDQIGPLASSVEDAAIVYDAIRGQDSRDQTSAATPEGETGLDIDIKNLRVGVPEEFFSEGVSDEVKSAIEAAICLYKRAGAKVERVKIPAFKVALPVYYIISCAEASSNLGRYDGIRYGYRAESFSDIDDMILKTRTFGFGKEVKRRIMLGTYVLSSGYFDAYYKKACLLRERIIAEFAEVFKSCDVLLTPTAPTAAFKLGDKSANSVEAYLADICTVPVNIAGLPAVSLPCGLGEGGLPIGLQIIADRFCDKTALAAARFFERERPVSAPLCEEAKCEVEL</sequence>
<evidence type="ECO:0000256" key="4">
    <source>
        <dbReference type="ARBA" id="ARBA00022917"/>
    </source>
</evidence>
<evidence type="ECO:0000313" key="8">
    <source>
        <dbReference type="EMBL" id="HIR39557.1"/>
    </source>
</evidence>
<comment type="similarity">
    <text evidence="6">Belongs to the amidase family. GatA subfamily.</text>
</comment>
<dbReference type="GO" id="GO:0005524">
    <property type="term" value="F:ATP binding"/>
    <property type="evidence" value="ECO:0007669"/>
    <property type="project" value="UniProtKB-KW"/>
</dbReference>
<evidence type="ECO:0000313" key="9">
    <source>
        <dbReference type="Proteomes" id="UP000824179"/>
    </source>
</evidence>
<comment type="caution">
    <text evidence="8">The sequence shown here is derived from an EMBL/GenBank/DDBJ whole genome shotgun (WGS) entry which is preliminary data.</text>
</comment>
<evidence type="ECO:0000256" key="6">
    <source>
        <dbReference type="HAMAP-Rule" id="MF_00120"/>
    </source>
</evidence>
<organism evidence="8 9">
    <name type="scientific">Candidatus Coproplasma stercoripullorum</name>
    <dbReference type="NCBI Taxonomy" id="2840751"/>
    <lineage>
        <taxon>Bacteria</taxon>
        <taxon>Bacillati</taxon>
        <taxon>Bacillota</taxon>
        <taxon>Clostridia</taxon>
        <taxon>Eubacteriales</taxon>
        <taxon>Candidatus Coproplasma</taxon>
    </lineage>
</organism>
<reference evidence="8" key="2">
    <citation type="journal article" date="2021" name="PeerJ">
        <title>Extensive microbial diversity within the chicken gut microbiome revealed by metagenomics and culture.</title>
        <authorList>
            <person name="Gilroy R."/>
            <person name="Ravi A."/>
            <person name="Getino M."/>
            <person name="Pursley I."/>
            <person name="Horton D.L."/>
            <person name="Alikhan N.F."/>
            <person name="Baker D."/>
            <person name="Gharbi K."/>
            <person name="Hall N."/>
            <person name="Watson M."/>
            <person name="Adriaenssens E.M."/>
            <person name="Foster-Nyarko E."/>
            <person name="Jarju S."/>
            <person name="Secka A."/>
            <person name="Antonio M."/>
            <person name="Oren A."/>
            <person name="Chaudhuri R.R."/>
            <person name="La Ragione R."/>
            <person name="Hildebrand F."/>
            <person name="Pallen M.J."/>
        </authorList>
    </citation>
    <scope>NUCLEOTIDE SEQUENCE</scope>
    <source>
        <strain evidence="8">ChiW25-3613</strain>
    </source>
</reference>
<feature type="active site" description="Acyl-ester intermediate" evidence="6">
    <location>
        <position position="174"/>
    </location>
</feature>
<evidence type="ECO:0000256" key="1">
    <source>
        <dbReference type="ARBA" id="ARBA00022598"/>
    </source>
</evidence>
<evidence type="ECO:0000256" key="5">
    <source>
        <dbReference type="ARBA" id="ARBA00025295"/>
    </source>
</evidence>
<keyword evidence="3 6" id="KW-0067">ATP-binding</keyword>
<protein>
    <recommendedName>
        <fullName evidence="6">Glutamyl-tRNA(Gln) amidotransferase subunit A</fullName>
        <shortName evidence="6">Glu-ADT subunit A</shortName>
        <ecNumber evidence="6">6.3.5.7</ecNumber>
    </recommendedName>
</protein>
<feature type="active site" description="Charge relay system" evidence="6">
    <location>
        <position position="150"/>
    </location>
</feature>
<dbReference type="GO" id="GO:0050567">
    <property type="term" value="F:glutaminyl-tRNA synthase (glutamine-hydrolyzing) activity"/>
    <property type="evidence" value="ECO:0007669"/>
    <property type="project" value="UniProtKB-UniRule"/>
</dbReference>
<feature type="domain" description="Amidase" evidence="7">
    <location>
        <begin position="21"/>
        <end position="460"/>
    </location>
</feature>
<dbReference type="HAMAP" id="MF_00120">
    <property type="entry name" value="GatA"/>
    <property type="match status" value="1"/>
</dbReference>
<dbReference type="NCBIfam" id="TIGR00132">
    <property type="entry name" value="gatA"/>
    <property type="match status" value="1"/>
</dbReference>
<dbReference type="Pfam" id="PF01425">
    <property type="entry name" value="Amidase"/>
    <property type="match status" value="1"/>
</dbReference>
<keyword evidence="2 6" id="KW-0547">Nucleotide-binding</keyword>
<dbReference type="PANTHER" id="PTHR11895:SF151">
    <property type="entry name" value="GLUTAMYL-TRNA(GLN) AMIDOTRANSFERASE SUBUNIT A"/>
    <property type="match status" value="1"/>
</dbReference>
<dbReference type="AlphaFoldDB" id="A0A9D1DAV6"/>
<comment type="catalytic activity">
    <reaction evidence="6">
        <text>L-glutamyl-tRNA(Gln) + L-glutamine + ATP + H2O = L-glutaminyl-tRNA(Gln) + L-glutamate + ADP + phosphate + H(+)</text>
        <dbReference type="Rhea" id="RHEA:17521"/>
        <dbReference type="Rhea" id="RHEA-COMP:9681"/>
        <dbReference type="Rhea" id="RHEA-COMP:9684"/>
        <dbReference type="ChEBI" id="CHEBI:15377"/>
        <dbReference type="ChEBI" id="CHEBI:15378"/>
        <dbReference type="ChEBI" id="CHEBI:29985"/>
        <dbReference type="ChEBI" id="CHEBI:30616"/>
        <dbReference type="ChEBI" id="CHEBI:43474"/>
        <dbReference type="ChEBI" id="CHEBI:58359"/>
        <dbReference type="ChEBI" id="CHEBI:78520"/>
        <dbReference type="ChEBI" id="CHEBI:78521"/>
        <dbReference type="ChEBI" id="CHEBI:456216"/>
        <dbReference type="EC" id="6.3.5.7"/>
    </reaction>
</comment>
<evidence type="ECO:0000256" key="2">
    <source>
        <dbReference type="ARBA" id="ARBA00022741"/>
    </source>
</evidence>
<dbReference type="EC" id="6.3.5.7" evidence="6"/>
<name>A0A9D1DAV6_9FIRM</name>
<keyword evidence="4 6" id="KW-0648">Protein biosynthesis</keyword>
<dbReference type="InterPro" id="IPR000120">
    <property type="entry name" value="Amidase"/>
</dbReference>
<comment type="function">
    <text evidence="5 6">Allows the formation of correctly charged Gln-tRNA(Gln) through the transamidation of misacylated Glu-tRNA(Gln) in organisms which lack glutaminyl-tRNA synthetase. The reaction takes place in the presence of glutamine and ATP through an activated gamma-phospho-Glu-tRNA(Gln).</text>
</comment>
<dbReference type="GO" id="GO:0006412">
    <property type="term" value="P:translation"/>
    <property type="evidence" value="ECO:0007669"/>
    <property type="project" value="UniProtKB-UniRule"/>
</dbReference>
<gene>
    <name evidence="6 8" type="primary">gatA</name>
    <name evidence="8" type="ORF">IAB90_04150</name>
</gene>
<keyword evidence="1 6" id="KW-0436">Ligase</keyword>
<dbReference type="InterPro" id="IPR023631">
    <property type="entry name" value="Amidase_dom"/>
</dbReference>
<accession>A0A9D1DAV6</accession>